<evidence type="ECO:0000256" key="2">
    <source>
        <dbReference type="ARBA" id="ARBA00005891"/>
    </source>
</evidence>
<dbReference type="PANTHER" id="PTHR12049">
    <property type="entry name" value="PROTEIN ARGININE METHYLTRANSFERASE NDUFAF7, MITOCHONDRIAL"/>
    <property type="match status" value="1"/>
</dbReference>
<dbReference type="InterPro" id="IPR038375">
    <property type="entry name" value="NDUFAF7_sf"/>
</dbReference>
<dbReference type="AlphaFoldDB" id="A0A068SGR9"/>
<keyword evidence="9" id="KW-1185">Reference proteome</keyword>
<keyword evidence="3 7" id="KW-0489">Methyltransferase</keyword>
<comment type="catalytic activity">
    <reaction evidence="6 7">
        <text>L-arginyl-[protein] + 2 S-adenosyl-L-methionine = N(omega),N(omega)'-dimethyl-L-arginyl-[protein] + 2 S-adenosyl-L-homocysteine + 2 H(+)</text>
        <dbReference type="Rhea" id="RHEA:48108"/>
        <dbReference type="Rhea" id="RHEA-COMP:10532"/>
        <dbReference type="Rhea" id="RHEA-COMP:11992"/>
        <dbReference type="ChEBI" id="CHEBI:15378"/>
        <dbReference type="ChEBI" id="CHEBI:29965"/>
        <dbReference type="ChEBI" id="CHEBI:57856"/>
        <dbReference type="ChEBI" id="CHEBI:59789"/>
        <dbReference type="ChEBI" id="CHEBI:88221"/>
        <dbReference type="EC" id="2.1.1.320"/>
    </reaction>
</comment>
<gene>
    <name evidence="8" type="ORF">LCOR_12302.1</name>
</gene>
<dbReference type="GO" id="GO:0005739">
    <property type="term" value="C:mitochondrion"/>
    <property type="evidence" value="ECO:0007669"/>
    <property type="project" value="UniProtKB-SubCell"/>
</dbReference>
<name>A0A068SGR9_9FUNG</name>
<keyword evidence="5 7" id="KW-0496">Mitochondrion</keyword>
<dbReference type="EC" id="2.1.1.320" evidence="7"/>
<evidence type="ECO:0000256" key="4">
    <source>
        <dbReference type="ARBA" id="ARBA00022679"/>
    </source>
</evidence>
<dbReference type="GO" id="GO:0032259">
    <property type="term" value="P:methylation"/>
    <property type="evidence" value="ECO:0007669"/>
    <property type="project" value="UniProtKB-KW"/>
</dbReference>
<comment type="similarity">
    <text evidence="2 7">Belongs to the NDUFAF7 family.</text>
</comment>
<dbReference type="PANTHER" id="PTHR12049:SF5">
    <property type="entry name" value="PROTEIN ARGININE METHYLTRANSFERASE NDUFAF7 HOMOLOG, MITOCHONDRIAL"/>
    <property type="match status" value="1"/>
</dbReference>
<evidence type="ECO:0000256" key="6">
    <source>
        <dbReference type="ARBA" id="ARBA00048612"/>
    </source>
</evidence>
<evidence type="ECO:0000256" key="7">
    <source>
        <dbReference type="RuleBase" id="RU364114"/>
    </source>
</evidence>
<comment type="caution">
    <text evidence="8">The sequence shown here is derived from an EMBL/GenBank/DDBJ whole genome shotgun (WGS) entry which is preliminary data.</text>
</comment>
<evidence type="ECO:0000256" key="3">
    <source>
        <dbReference type="ARBA" id="ARBA00022603"/>
    </source>
</evidence>
<dbReference type="Proteomes" id="UP000027586">
    <property type="component" value="Unassembled WGS sequence"/>
</dbReference>
<dbReference type="OrthoDB" id="17415at2759"/>
<protein>
    <recommendedName>
        <fullName evidence="7">Protein arginine methyltransferase NDUFAF7</fullName>
        <ecNumber evidence="7">2.1.1.320</ecNumber>
    </recommendedName>
</protein>
<proteinExistence type="inferred from homology"/>
<organism evidence="8 9">
    <name type="scientific">Lichtheimia corymbifera JMRC:FSU:9682</name>
    <dbReference type="NCBI Taxonomy" id="1263082"/>
    <lineage>
        <taxon>Eukaryota</taxon>
        <taxon>Fungi</taxon>
        <taxon>Fungi incertae sedis</taxon>
        <taxon>Mucoromycota</taxon>
        <taxon>Mucoromycotina</taxon>
        <taxon>Mucoromycetes</taxon>
        <taxon>Mucorales</taxon>
        <taxon>Lichtheimiaceae</taxon>
        <taxon>Lichtheimia</taxon>
    </lineage>
</organism>
<evidence type="ECO:0000313" key="8">
    <source>
        <dbReference type="EMBL" id="CDH61528.1"/>
    </source>
</evidence>
<comment type="subcellular location">
    <subcellularLocation>
        <location evidence="1 7">Mitochondrion</location>
    </subcellularLocation>
</comment>
<evidence type="ECO:0000256" key="5">
    <source>
        <dbReference type="ARBA" id="ARBA00023128"/>
    </source>
</evidence>
<reference evidence="8" key="1">
    <citation type="submission" date="2013-08" db="EMBL/GenBank/DDBJ databases">
        <title>Gene expansion shapes genome architecture in the human pathogen Lichtheimia corymbifera: an evolutionary genomics analysis in the ancient terrestrial Mucorales (Mucoromycotina).</title>
        <authorList>
            <person name="Schwartze V.U."/>
            <person name="Winter S."/>
            <person name="Shelest E."/>
            <person name="Marcet-Houben M."/>
            <person name="Horn F."/>
            <person name="Wehner S."/>
            <person name="Hoffmann K."/>
            <person name="Riege K."/>
            <person name="Sammeth M."/>
            <person name="Nowrousian M."/>
            <person name="Valiante V."/>
            <person name="Linde J."/>
            <person name="Jacobsen I.D."/>
            <person name="Marz M."/>
            <person name="Brakhage A.A."/>
            <person name="Gabaldon T."/>
            <person name="Bocker S."/>
            <person name="Voigt K."/>
        </authorList>
    </citation>
    <scope>NUCLEOTIDE SEQUENCE [LARGE SCALE GENOMIC DNA]</scope>
    <source>
        <strain evidence="8">FSU 9682</strain>
    </source>
</reference>
<dbReference type="Gene3D" id="3.40.50.12710">
    <property type="match status" value="1"/>
</dbReference>
<evidence type="ECO:0000313" key="9">
    <source>
        <dbReference type="Proteomes" id="UP000027586"/>
    </source>
</evidence>
<accession>A0A068SGR9</accession>
<dbReference type="InterPro" id="IPR003788">
    <property type="entry name" value="NDUFAF7"/>
</dbReference>
<comment type="function">
    <text evidence="7">Arginine methyltransferase involved in the assembly or stability of mitochondrial NADH:ubiquinone oxidoreductase complex (complex I).</text>
</comment>
<dbReference type="EMBL" id="CBTN010000202">
    <property type="protein sequence ID" value="CDH61528.1"/>
    <property type="molecule type" value="Genomic_DNA"/>
</dbReference>
<dbReference type="InterPro" id="IPR029063">
    <property type="entry name" value="SAM-dependent_MTases_sf"/>
</dbReference>
<keyword evidence="4 7" id="KW-0808">Transferase</keyword>
<dbReference type="SUPFAM" id="SSF53335">
    <property type="entry name" value="S-adenosyl-L-methionine-dependent methyltransferases"/>
    <property type="match status" value="1"/>
</dbReference>
<sequence>MCVIPVAISKRCGVSFVFTAAFQPSSSLALSPLSSMQRWSSCCHAVHTATKSTAIRTRFFHYQQRRLLSSTLASRQHDNQQRENDLISRTNILAPFFAGGEREINYEKHRHYPVKTAEQTASLKTPPTCARMLARDYIDDSLYNPNYGYFSKQAVIFSPEVDIDFTELRDNLEFQKLLANMYREIEGEVDEVDEVARQVWHTPTELFKPWYGYAIAKYMVSEYKLNLYPHKDLIIYEMGAGNGTLMMNILDYIQKYEPSVYKRTQYNIIEISGKLAERQSERQEVRDVTEQHTNVKIINKSIFDWDIHVPDECFFLGMEVIDNFAHDVIRYDLETLQPYQGLVSIDENGDYTELYEPVGNDALISRYLAMRKQARYRSPILARRLWHKLLKMMPVAPNLTAPEYIPTKLFMFLETLKQHFPRHRLVLSDFSQLPDAVEGVDGPVVQTRYKGTMVPCSTYMVQPGWFDIFFPTNFELLRDMYLLVCRGARAGNDKAVKVLTHREFCERYGDIERTTTRSGDNPMLTYYENMKFLIT</sequence>
<dbReference type="GO" id="GO:0035243">
    <property type="term" value="F:protein-arginine omega-N symmetric methyltransferase activity"/>
    <property type="evidence" value="ECO:0007669"/>
    <property type="project" value="UniProtKB-EC"/>
</dbReference>
<dbReference type="Pfam" id="PF02636">
    <property type="entry name" value="Methyltransf_28"/>
    <property type="match status" value="1"/>
</dbReference>
<evidence type="ECO:0000256" key="1">
    <source>
        <dbReference type="ARBA" id="ARBA00004173"/>
    </source>
</evidence>
<dbReference type="VEuPathDB" id="FungiDB:LCOR_12302.1"/>
<dbReference type="STRING" id="1263082.A0A068SGR9"/>